<feature type="compositionally biased region" description="Basic and acidic residues" evidence="1">
    <location>
        <begin position="38"/>
        <end position="47"/>
    </location>
</feature>
<feature type="compositionally biased region" description="Basic and acidic residues" evidence="1">
    <location>
        <begin position="135"/>
        <end position="148"/>
    </location>
</feature>
<dbReference type="AlphaFoldDB" id="A0A0D3CLK1"/>
<evidence type="ECO:0000313" key="2">
    <source>
        <dbReference type="EnsemblPlants" id="Bo5g137870.1"/>
    </source>
</evidence>
<feature type="region of interest" description="Disordered" evidence="1">
    <location>
        <begin position="130"/>
        <end position="163"/>
    </location>
</feature>
<dbReference type="OMA" id="PRPNWRE"/>
<evidence type="ECO:0000313" key="3">
    <source>
        <dbReference type="Proteomes" id="UP000032141"/>
    </source>
</evidence>
<reference evidence="2" key="2">
    <citation type="submission" date="2015-03" db="UniProtKB">
        <authorList>
            <consortium name="EnsemblPlants"/>
        </authorList>
    </citation>
    <scope>IDENTIFICATION</scope>
</reference>
<dbReference type="EnsemblPlants" id="Bo5g137870.1">
    <property type="protein sequence ID" value="Bo5g137870.1"/>
    <property type="gene ID" value="Bo5g137870"/>
</dbReference>
<dbReference type="Gramene" id="Bo5g137870.1">
    <property type="protein sequence ID" value="Bo5g137870.1"/>
    <property type="gene ID" value="Bo5g137870"/>
</dbReference>
<feature type="compositionally biased region" description="Polar residues" evidence="1">
    <location>
        <begin position="1"/>
        <end position="17"/>
    </location>
</feature>
<keyword evidence="3" id="KW-1185">Reference proteome</keyword>
<proteinExistence type="predicted"/>
<name>A0A0D3CLK1_BRAOL</name>
<reference evidence="2 3" key="1">
    <citation type="journal article" date="2014" name="Genome Biol.">
        <title>Transcriptome and methylome profiling reveals relics of genome dominance in the mesopolyploid Brassica oleracea.</title>
        <authorList>
            <person name="Parkin I.A."/>
            <person name="Koh C."/>
            <person name="Tang H."/>
            <person name="Robinson S.J."/>
            <person name="Kagale S."/>
            <person name="Clarke W.E."/>
            <person name="Town C.D."/>
            <person name="Nixon J."/>
            <person name="Krishnakumar V."/>
            <person name="Bidwell S.L."/>
            <person name="Denoeud F."/>
            <person name="Belcram H."/>
            <person name="Links M.G."/>
            <person name="Just J."/>
            <person name="Clarke C."/>
            <person name="Bender T."/>
            <person name="Huebert T."/>
            <person name="Mason A.S."/>
            <person name="Pires J.C."/>
            <person name="Barker G."/>
            <person name="Moore J."/>
            <person name="Walley P.G."/>
            <person name="Manoli S."/>
            <person name="Batley J."/>
            <person name="Edwards D."/>
            <person name="Nelson M.N."/>
            <person name="Wang X."/>
            <person name="Paterson A.H."/>
            <person name="King G."/>
            <person name="Bancroft I."/>
            <person name="Chalhoub B."/>
            <person name="Sharpe A.G."/>
        </authorList>
    </citation>
    <scope>NUCLEOTIDE SEQUENCE</scope>
    <source>
        <strain evidence="2 3">cv. TO1000</strain>
    </source>
</reference>
<protein>
    <submittedName>
        <fullName evidence="2">Uncharacterized protein</fullName>
    </submittedName>
</protein>
<accession>A0A0D3CLK1</accession>
<sequence length="163" mass="17796">MSVKLANSTRTTSNSPLAQEERGIAVDSINGGENEDEPEKKSEEEQRVSPRYVTLYFTGSFALDAAIVVGGLPRPNWREQALSRADTSIRSGSVDVIVADRALEYKMGDAHMIIQAATCLELQSMVVLKRKGSPRRGDSADEESKRNSASDGPAKAKRPRCEK</sequence>
<dbReference type="Proteomes" id="UP000032141">
    <property type="component" value="Chromosome C5"/>
</dbReference>
<dbReference type="HOGENOM" id="CLU_1629372_0_0_1"/>
<organism evidence="2 3">
    <name type="scientific">Brassica oleracea var. oleracea</name>
    <dbReference type="NCBI Taxonomy" id="109376"/>
    <lineage>
        <taxon>Eukaryota</taxon>
        <taxon>Viridiplantae</taxon>
        <taxon>Streptophyta</taxon>
        <taxon>Embryophyta</taxon>
        <taxon>Tracheophyta</taxon>
        <taxon>Spermatophyta</taxon>
        <taxon>Magnoliopsida</taxon>
        <taxon>eudicotyledons</taxon>
        <taxon>Gunneridae</taxon>
        <taxon>Pentapetalae</taxon>
        <taxon>rosids</taxon>
        <taxon>malvids</taxon>
        <taxon>Brassicales</taxon>
        <taxon>Brassicaceae</taxon>
        <taxon>Brassiceae</taxon>
        <taxon>Brassica</taxon>
    </lineage>
</organism>
<dbReference type="STRING" id="109376.A0A0D3CLK1"/>
<feature type="region of interest" description="Disordered" evidence="1">
    <location>
        <begin position="1"/>
        <end position="47"/>
    </location>
</feature>
<evidence type="ECO:0000256" key="1">
    <source>
        <dbReference type="SAM" id="MobiDB-lite"/>
    </source>
</evidence>